<evidence type="ECO:0000256" key="1">
    <source>
        <dbReference type="SAM" id="SignalP"/>
    </source>
</evidence>
<protein>
    <recommendedName>
        <fullName evidence="4">Outer membrane protein with beta-barrel domain</fullName>
    </recommendedName>
</protein>
<feature type="signal peptide" evidence="1">
    <location>
        <begin position="1"/>
        <end position="21"/>
    </location>
</feature>
<name>A0A2T0TEI8_9BACT</name>
<dbReference type="EMBL" id="PVTE01000003">
    <property type="protein sequence ID" value="PRY44086.1"/>
    <property type="molecule type" value="Genomic_DNA"/>
</dbReference>
<dbReference type="SUPFAM" id="SSF56925">
    <property type="entry name" value="OMPA-like"/>
    <property type="match status" value="1"/>
</dbReference>
<dbReference type="InterPro" id="IPR011250">
    <property type="entry name" value="OMP/PagP_B-barrel"/>
</dbReference>
<dbReference type="AlphaFoldDB" id="A0A2T0TEI8"/>
<reference evidence="2 3" key="1">
    <citation type="submission" date="2018-03" db="EMBL/GenBank/DDBJ databases">
        <title>Genomic Encyclopedia of Archaeal and Bacterial Type Strains, Phase II (KMG-II): from individual species to whole genera.</title>
        <authorList>
            <person name="Goeker M."/>
        </authorList>
    </citation>
    <scope>NUCLEOTIDE SEQUENCE [LARGE SCALE GENOMIC DNA]</scope>
    <source>
        <strain evidence="2 3">DSM 28354</strain>
    </source>
</reference>
<organism evidence="2 3">
    <name type="scientific">Spirosoma oryzae</name>
    <dbReference type="NCBI Taxonomy" id="1469603"/>
    <lineage>
        <taxon>Bacteria</taxon>
        <taxon>Pseudomonadati</taxon>
        <taxon>Bacteroidota</taxon>
        <taxon>Cytophagia</taxon>
        <taxon>Cytophagales</taxon>
        <taxon>Cytophagaceae</taxon>
        <taxon>Spirosoma</taxon>
    </lineage>
</organism>
<gene>
    <name evidence="2" type="ORF">CLV58_10355</name>
</gene>
<dbReference type="Proteomes" id="UP000238375">
    <property type="component" value="Unassembled WGS sequence"/>
</dbReference>
<keyword evidence="3" id="KW-1185">Reference proteome</keyword>
<dbReference type="OrthoDB" id="954358at2"/>
<keyword evidence="1" id="KW-0732">Signal</keyword>
<evidence type="ECO:0000313" key="3">
    <source>
        <dbReference type="Proteomes" id="UP000238375"/>
    </source>
</evidence>
<feature type="chain" id="PRO_5015674462" description="Outer membrane protein with beta-barrel domain" evidence="1">
    <location>
        <begin position="22"/>
        <end position="192"/>
    </location>
</feature>
<accession>A0A2T0TEI8</accession>
<dbReference type="RefSeq" id="WP_106136514.1">
    <property type="nucleotide sequence ID" value="NZ_PVTE01000003.1"/>
</dbReference>
<evidence type="ECO:0008006" key="4">
    <source>
        <dbReference type="Google" id="ProtNLM"/>
    </source>
</evidence>
<sequence length="192" mass="21464">MNRFLFLYTALLLAGSLRAQAQMGRNSVRLGVDLTSLDAPDAVGPRYVGRFARHFRQDRLLFTAEAGYMRLATTNQPFNGFDPGDNRRTRLTADVTVLADLLPSASHALRLGGGLSAWYRRDDIYRGATRIGLDNVAIDRRSWREVNTGWHLTAEYEWLFSPDWGVDGRFRVASLGAAGISSMLGMGISYRF</sequence>
<proteinExistence type="predicted"/>
<comment type="caution">
    <text evidence="2">The sequence shown here is derived from an EMBL/GenBank/DDBJ whole genome shotgun (WGS) entry which is preliminary data.</text>
</comment>
<evidence type="ECO:0000313" key="2">
    <source>
        <dbReference type="EMBL" id="PRY44086.1"/>
    </source>
</evidence>